<dbReference type="InterPro" id="IPR057514">
    <property type="entry name" value="NTF2_SigF"/>
</dbReference>
<evidence type="ECO:0000313" key="3">
    <source>
        <dbReference type="Proteomes" id="UP000716291"/>
    </source>
</evidence>
<dbReference type="OrthoDB" id="5580651at2759"/>
<dbReference type="PANTHER" id="PTHR35393:SF1">
    <property type="entry name" value="SNOAL-LIKE DOMAIN-CONTAINING PROTEIN"/>
    <property type="match status" value="1"/>
</dbReference>
<dbReference type="AlphaFoldDB" id="A0A9P7BN70"/>
<feature type="domain" description="SigF-like NTF2-like" evidence="1">
    <location>
        <begin position="16"/>
        <end position="168"/>
    </location>
</feature>
<name>A0A9P7BN70_RHIOR</name>
<dbReference type="PANTHER" id="PTHR35393">
    <property type="entry name" value="CHROMOSOME 1, WHOLE GENOME SHOTGUN SEQUENCE"/>
    <property type="match status" value="1"/>
</dbReference>
<dbReference type="Pfam" id="PF24840">
    <property type="entry name" value="NTF2_SigF"/>
    <property type="match status" value="1"/>
</dbReference>
<accession>A0A9P7BN70</accession>
<dbReference type="Proteomes" id="UP000716291">
    <property type="component" value="Unassembled WGS sequence"/>
</dbReference>
<keyword evidence="3" id="KW-1185">Reference proteome</keyword>
<evidence type="ECO:0000313" key="2">
    <source>
        <dbReference type="EMBL" id="KAG1302769.1"/>
    </source>
</evidence>
<sequence length="254" mass="29439">MSVSEFQQEISSTNLIRSIVEDLFSYDMIRRKRILEYYFFQDSTYTSPIMSAEGVNNIQYVYTVWQTLNRTEPTITNIVFDGQTAVIHLTHNFSPSVLPKFMSLQIPAITTLYFRETECDSGLLKIYRQDDSWTLEGLVQSVPLISFWYNNVLRVVMGKLMTTTGDILDSALTHAQKITLRSKEIQRLGHEMAIERLEGYHSDDCMEGLKALRECYTEPTFYDEDDYMITPIRETGRGLSLQDHAYSIDDEVIE</sequence>
<reference evidence="2" key="1">
    <citation type="journal article" date="2020" name="Microb. Genom.">
        <title>Genetic diversity of clinical and environmental Mucorales isolates obtained from an investigation of mucormycosis cases among solid organ transplant recipients.</title>
        <authorList>
            <person name="Nguyen M.H."/>
            <person name="Kaul D."/>
            <person name="Muto C."/>
            <person name="Cheng S.J."/>
            <person name="Richter R.A."/>
            <person name="Bruno V.M."/>
            <person name="Liu G."/>
            <person name="Beyhan S."/>
            <person name="Sundermann A.J."/>
            <person name="Mounaud S."/>
            <person name="Pasculle A.W."/>
            <person name="Nierman W.C."/>
            <person name="Driscoll E."/>
            <person name="Cumbie R."/>
            <person name="Clancy C.J."/>
            <person name="Dupont C.L."/>
        </authorList>
    </citation>
    <scope>NUCLEOTIDE SEQUENCE</scope>
    <source>
        <strain evidence="2">GL11</strain>
    </source>
</reference>
<proteinExistence type="predicted"/>
<dbReference type="EMBL" id="JAANQT010002277">
    <property type="protein sequence ID" value="KAG1302769.1"/>
    <property type="molecule type" value="Genomic_DNA"/>
</dbReference>
<comment type="caution">
    <text evidence="2">The sequence shown here is derived from an EMBL/GenBank/DDBJ whole genome shotgun (WGS) entry which is preliminary data.</text>
</comment>
<gene>
    <name evidence="2" type="ORF">G6F64_010652</name>
</gene>
<protein>
    <recommendedName>
        <fullName evidence="1">SigF-like NTF2-like domain-containing protein</fullName>
    </recommendedName>
</protein>
<evidence type="ECO:0000259" key="1">
    <source>
        <dbReference type="Pfam" id="PF24840"/>
    </source>
</evidence>
<organism evidence="2 3">
    <name type="scientific">Rhizopus oryzae</name>
    <name type="common">Mucormycosis agent</name>
    <name type="synonym">Rhizopus arrhizus var. delemar</name>
    <dbReference type="NCBI Taxonomy" id="64495"/>
    <lineage>
        <taxon>Eukaryota</taxon>
        <taxon>Fungi</taxon>
        <taxon>Fungi incertae sedis</taxon>
        <taxon>Mucoromycota</taxon>
        <taxon>Mucoromycotina</taxon>
        <taxon>Mucoromycetes</taxon>
        <taxon>Mucorales</taxon>
        <taxon>Mucorineae</taxon>
        <taxon>Rhizopodaceae</taxon>
        <taxon>Rhizopus</taxon>
    </lineage>
</organism>